<sequence length="68" mass="7293">MDETPLELAKRTGNGSPVTAIGWFAWCNVRPTPRLTCVFMLVRCGIARTGAVVRGELTVGLASRFGAI</sequence>
<evidence type="ECO:0000313" key="1">
    <source>
        <dbReference type="EMBL" id="GIE64689.1"/>
    </source>
</evidence>
<proteinExistence type="predicted"/>
<accession>A0ABQ4B1Z4</accession>
<keyword evidence="2" id="KW-1185">Reference proteome</keyword>
<organism evidence="1 2">
    <name type="scientific">Actinoplanes palleronii</name>
    <dbReference type="NCBI Taxonomy" id="113570"/>
    <lineage>
        <taxon>Bacteria</taxon>
        <taxon>Bacillati</taxon>
        <taxon>Actinomycetota</taxon>
        <taxon>Actinomycetes</taxon>
        <taxon>Micromonosporales</taxon>
        <taxon>Micromonosporaceae</taxon>
        <taxon>Actinoplanes</taxon>
    </lineage>
</organism>
<reference evidence="1 2" key="1">
    <citation type="submission" date="2021-01" db="EMBL/GenBank/DDBJ databases">
        <title>Whole genome shotgun sequence of Actinoplanes palleronii NBRC 14916.</title>
        <authorList>
            <person name="Komaki H."/>
            <person name="Tamura T."/>
        </authorList>
    </citation>
    <scope>NUCLEOTIDE SEQUENCE [LARGE SCALE GENOMIC DNA]</scope>
    <source>
        <strain evidence="1 2">NBRC 14916</strain>
    </source>
</reference>
<evidence type="ECO:0008006" key="3">
    <source>
        <dbReference type="Google" id="ProtNLM"/>
    </source>
</evidence>
<gene>
    <name evidence="1" type="ORF">Apa02nite_007970</name>
</gene>
<protein>
    <recommendedName>
        <fullName evidence="3">Transposase</fullName>
    </recommendedName>
</protein>
<evidence type="ECO:0000313" key="2">
    <source>
        <dbReference type="Proteomes" id="UP000624709"/>
    </source>
</evidence>
<dbReference type="Proteomes" id="UP000624709">
    <property type="component" value="Unassembled WGS sequence"/>
</dbReference>
<dbReference type="EMBL" id="BOMS01000014">
    <property type="protein sequence ID" value="GIE64689.1"/>
    <property type="molecule type" value="Genomic_DNA"/>
</dbReference>
<name>A0ABQ4B1Z4_9ACTN</name>
<comment type="caution">
    <text evidence="1">The sequence shown here is derived from an EMBL/GenBank/DDBJ whole genome shotgun (WGS) entry which is preliminary data.</text>
</comment>